<dbReference type="InterPro" id="IPR013328">
    <property type="entry name" value="6PGD_dom2"/>
</dbReference>
<evidence type="ECO:0000256" key="1">
    <source>
        <dbReference type="ARBA" id="ARBA00011009"/>
    </source>
</evidence>
<keyword evidence="2" id="KW-0444">Lipid biosynthesis</keyword>
<evidence type="ECO:0000313" key="12">
    <source>
        <dbReference type="EMBL" id="MFC7581036.1"/>
    </source>
</evidence>
<dbReference type="Gene3D" id="1.10.1040.10">
    <property type="entry name" value="N-(1-d-carboxylethyl)-l-norvaline Dehydrogenase, domain 2"/>
    <property type="match status" value="1"/>
</dbReference>
<evidence type="ECO:0000313" key="13">
    <source>
        <dbReference type="Proteomes" id="UP001596527"/>
    </source>
</evidence>
<dbReference type="Pfam" id="PF07479">
    <property type="entry name" value="NAD_Gly3P_dh_C"/>
    <property type="match status" value="1"/>
</dbReference>
<dbReference type="Gene3D" id="3.40.50.720">
    <property type="entry name" value="NAD(P)-binding Rossmann-like Domain"/>
    <property type="match status" value="1"/>
</dbReference>
<evidence type="ECO:0000256" key="6">
    <source>
        <dbReference type="ARBA" id="ARBA00023209"/>
    </source>
</evidence>
<comment type="caution">
    <text evidence="12">The sequence shown here is derived from an EMBL/GenBank/DDBJ whole genome shotgun (WGS) entry which is preliminary data.</text>
</comment>
<dbReference type="PANTHER" id="PTHR11728">
    <property type="entry name" value="GLYCEROL-3-PHOSPHATE DEHYDROGENASE"/>
    <property type="match status" value="1"/>
</dbReference>
<comment type="similarity">
    <text evidence="1 8">Belongs to the NAD-dependent glycerol-3-phosphate dehydrogenase family.</text>
</comment>
<dbReference type="EC" id="1.1.1.94" evidence="9"/>
<dbReference type="InterPro" id="IPR011128">
    <property type="entry name" value="G3P_DH_NAD-dep_N"/>
</dbReference>
<evidence type="ECO:0000256" key="4">
    <source>
        <dbReference type="ARBA" id="ARBA00023027"/>
    </source>
</evidence>
<gene>
    <name evidence="12" type="ORF">ACFQWG_07480</name>
</gene>
<feature type="domain" description="Glycerol-3-phosphate dehydrogenase NAD-dependent C-terminal" evidence="11">
    <location>
        <begin position="188"/>
        <end position="342"/>
    </location>
</feature>
<evidence type="ECO:0000259" key="11">
    <source>
        <dbReference type="Pfam" id="PF07479"/>
    </source>
</evidence>
<evidence type="ECO:0000259" key="10">
    <source>
        <dbReference type="Pfam" id="PF01210"/>
    </source>
</evidence>
<organism evidence="12 13">
    <name type="scientific">Schaalia naturae</name>
    <dbReference type="NCBI Taxonomy" id="635203"/>
    <lineage>
        <taxon>Bacteria</taxon>
        <taxon>Bacillati</taxon>
        <taxon>Actinomycetota</taxon>
        <taxon>Actinomycetes</taxon>
        <taxon>Actinomycetales</taxon>
        <taxon>Actinomycetaceae</taxon>
        <taxon>Schaalia</taxon>
    </lineage>
</organism>
<dbReference type="Pfam" id="PF01210">
    <property type="entry name" value="NAD_Gly3P_dh_N"/>
    <property type="match status" value="1"/>
</dbReference>
<keyword evidence="13" id="KW-1185">Reference proteome</keyword>
<dbReference type="InterPro" id="IPR008927">
    <property type="entry name" value="6-PGluconate_DH-like_C_sf"/>
</dbReference>
<evidence type="ECO:0000256" key="9">
    <source>
        <dbReference type="RuleBase" id="RU000439"/>
    </source>
</evidence>
<reference evidence="13" key="1">
    <citation type="journal article" date="2019" name="Int. J. Syst. Evol. Microbiol.">
        <title>The Global Catalogue of Microorganisms (GCM) 10K type strain sequencing project: providing services to taxonomists for standard genome sequencing and annotation.</title>
        <authorList>
            <consortium name="The Broad Institute Genomics Platform"/>
            <consortium name="The Broad Institute Genome Sequencing Center for Infectious Disease"/>
            <person name="Wu L."/>
            <person name="Ma J."/>
        </authorList>
    </citation>
    <scope>NUCLEOTIDE SEQUENCE [LARGE SCALE GENOMIC DNA]</scope>
    <source>
        <strain evidence="13">CCUG 56698</strain>
    </source>
</reference>
<dbReference type="InterPro" id="IPR006109">
    <property type="entry name" value="G3P_DH_NAD-dep_C"/>
</dbReference>
<keyword evidence="5" id="KW-0443">Lipid metabolism</keyword>
<proteinExistence type="inferred from homology"/>
<dbReference type="InterPro" id="IPR036291">
    <property type="entry name" value="NAD(P)-bd_dom_sf"/>
</dbReference>
<protein>
    <recommendedName>
        <fullName evidence="9">Glycerol-3-phosphate dehydrogenase</fullName>
        <ecNumber evidence="9">1.1.1.94</ecNumber>
    </recommendedName>
</protein>
<keyword evidence="6" id="KW-0594">Phospholipid biosynthesis</keyword>
<dbReference type="InterPro" id="IPR006168">
    <property type="entry name" value="G3P_DH_NAD-dep"/>
</dbReference>
<feature type="domain" description="Glycerol-3-phosphate dehydrogenase NAD-dependent N-terminal" evidence="10">
    <location>
        <begin position="4"/>
        <end position="165"/>
    </location>
</feature>
<accession>A0ABW2SNF5</accession>
<evidence type="ECO:0000256" key="7">
    <source>
        <dbReference type="ARBA" id="ARBA00023264"/>
    </source>
</evidence>
<keyword evidence="4 8" id="KW-0520">NAD</keyword>
<evidence type="ECO:0000256" key="3">
    <source>
        <dbReference type="ARBA" id="ARBA00023002"/>
    </source>
</evidence>
<dbReference type="PIRSF" id="PIRSF000114">
    <property type="entry name" value="Glycerol-3-P_dh"/>
    <property type="match status" value="1"/>
</dbReference>
<keyword evidence="3 8" id="KW-0560">Oxidoreductase</keyword>
<evidence type="ECO:0000256" key="5">
    <source>
        <dbReference type="ARBA" id="ARBA00023098"/>
    </source>
</evidence>
<dbReference type="RefSeq" id="WP_380973847.1">
    <property type="nucleotide sequence ID" value="NZ_JBHTEF010000001.1"/>
</dbReference>
<dbReference type="SUPFAM" id="SSF48179">
    <property type="entry name" value="6-phosphogluconate dehydrogenase C-terminal domain-like"/>
    <property type="match status" value="1"/>
</dbReference>
<dbReference type="EMBL" id="JBHTEF010000001">
    <property type="protein sequence ID" value="MFC7581036.1"/>
    <property type="molecule type" value="Genomic_DNA"/>
</dbReference>
<keyword evidence="7" id="KW-1208">Phospholipid metabolism</keyword>
<evidence type="ECO:0000256" key="2">
    <source>
        <dbReference type="ARBA" id="ARBA00022516"/>
    </source>
</evidence>
<dbReference type="PANTHER" id="PTHR11728:SF1">
    <property type="entry name" value="GLYCEROL-3-PHOSPHATE DEHYDROGENASE [NAD(+)] 2, CHLOROPLASTIC"/>
    <property type="match status" value="1"/>
</dbReference>
<dbReference type="PRINTS" id="PR00077">
    <property type="entry name" value="GPDHDRGNASE"/>
</dbReference>
<dbReference type="SUPFAM" id="SSF51735">
    <property type="entry name" value="NAD(P)-binding Rossmann-fold domains"/>
    <property type="match status" value="1"/>
</dbReference>
<sequence length="353" mass="37808">MTTVAVLGAGIMASALTFPLAENGDDVRLVGTHLDRDLIDSLQRTGVHPGLGLAVNPAVRAYQLEDAPRAFEGADVAMSGVNSFGVHWAGRQFARLLRPGMRVLSITKGMEADDEGTLRILPDVMRSLVPADVADGVTWSAVVGPSIAGEVAVHRDTCVVFCGEDQVSLDGLADLFRTPYYHVWTSTDFVGHEVGAAVKNIYAFAAGFGQGLLDREGEAEARYRRFNYGAAVFAEGQKEIRQFVSMLGGRPETADGLGGVGDMFVTSMGGRNVRAGRYVGAGIPFSEVRGRLMKGVTLEGVHAISVIGAALERLTERGLVGASDFPLCRHLYRVVEQDAPIDMPFEEFFGGMR</sequence>
<comment type="catalytic activity">
    <reaction evidence="9">
        <text>sn-glycerol 3-phosphate + NADP(+) = dihydroxyacetone phosphate + NADPH + H(+)</text>
        <dbReference type="Rhea" id="RHEA:11096"/>
        <dbReference type="ChEBI" id="CHEBI:15378"/>
        <dbReference type="ChEBI" id="CHEBI:57597"/>
        <dbReference type="ChEBI" id="CHEBI:57642"/>
        <dbReference type="ChEBI" id="CHEBI:57783"/>
        <dbReference type="ChEBI" id="CHEBI:58349"/>
        <dbReference type="EC" id="1.1.1.94"/>
    </reaction>
</comment>
<dbReference type="Proteomes" id="UP001596527">
    <property type="component" value="Unassembled WGS sequence"/>
</dbReference>
<evidence type="ECO:0000256" key="8">
    <source>
        <dbReference type="RuleBase" id="RU000437"/>
    </source>
</evidence>
<name>A0ABW2SNF5_9ACTO</name>